<protein>
    <submittedName>
        <fullName evidence="1">Uncharacterized protein</fullName>
    </submittedName>
</protein>
<name>A0ACB0Z949_MELEN</name>
<evidence type="ECO:0000313" key="1">
    <source>
        <dbReference type="EMBL" id="CAK5075448.1"/>
    </source>
</evidence>
<evidence type="ECO:0000313" key="2">
    <source>
        <dbReference type="Proteomes" id="UP001497535"/>
    </source>
</evidence>
<accession>A0ACB0Z949</accession>
<comment type="caution">
    <text evidence="1">The sequence shown here is derived from an EMBL/GenBank/DDBJ whole genome shotgun (WGS) entry which is preliminary data.</text>
</comment>
<keyword evidence="2" id="KW-1185">Reference proteome</keyword>
<proteinExistence type="predicted"/>
<reference evidence="1" key="1">
    <citation type="submission" date="2023-11" db="EMBL/GenBank/DDBJ databases">
        <authorList>
            <person name="Poullet M."/>
        </authorList>
    </citation>
    <scope>NUCLEOTIDE SEQUENCE</scope>
    <source>
        <strain evidence="1">E1834</strain>
    </source>
</reference>
<dbReference type="Proteomes" id="UP001497535">
    <property type="component" value="Unassembled WGS sequence"/>
</dbReference>
<sequence>MHFPFYDSSDLCEISSNEKIEEKDDEQKSNPINFDVEIDTDTVIVGNGPAGISLSAMLAGWHPFYNNSVGFGFRSLSRIIQILLFK</sequence>
<dbReference type="EMBL" id="CAVMJV010000028">
    <property type="protein sequence ID" value="CAK5075448.1"/>
    <property type="molecule type" value="Genomic_DNA"/>
</dbReference>
<organism evidence="1 2">
    <name type="scientific">Meloidogyne enterolobii</name>
    <name type="common">Root-knot nematode worm</name>
    <name type="synonym">Meloidogyne mayaguensis</name>
    <dbReference type="NCBI Taxonomy" id="390850"/>
    <lineage>
        <taxon>Eukaryota</taxon>
        <taxon>Metazoa</taxon>
        <taxon>Ecdysozoa</taxon>
        <taxon>Nematoda</taxon>
        <taxon>Chromadorea</taxon>
        <taxon>Rhabditida</taxon>
        <taxon>Tylenchina</taxon>
        <taxon>Tylenchomorpha</taxon>
        <taxon>Tylenchoidea</taxon>
        <taxon>Meloidogynidae</taxon>
        <taxon>Meloidogyninae</taxon>
        <taxon>Meloidogyne</taxon>
    </lineage>
</organism>
<gene>
    <name evidence="1" type="ORF">MENTE1834_LOCUS22252</name>
</gene>